<reference evidence="1" key="1">
    <citation type="submission" date="2013-07" db="EMBL/GenBank/DDBJ databases">
        <title>Sub-species coevolution in mutualistic symbiosis.</title>
        <authorList>
            <person name="Murfin K."/>
            <person name="Klassen J."/>
            <person name="Lee M."/>
            <person name="Forst S."/>
            <person name="Stock P."/>
            <person name="Goodrich-Blair H."/>
        </authorList>
    </citation>
    <scope>NUCLEOTIDE SEQUENCE [LARGE SCALE GENOMIC DNA]</scope>
    <source>
        <strain evidence="1">Kraussei Becker Underwood</strain>
    </source>
</reference>
<name>A0A077PWT6_XENBV</name>
<comment type="caution">
    <text evidence="1">The sequence shown here is derived from an EMBL/GenBank/DDBJ whole genome shotgun (WGS) entry which is preliminary data.</text>
</comment>
<proteinExistence type="predicted"/>
<dbReference type="Proteomes" id="UP000028493">
    <property type="component" value="Unassembled WGS sequence"/>
</dbReference>
<gene>
    <name evidence="1" type="ORF">XBKB1_2670005</name>
</gene>
<accession>A0A077PWT6</accession>
<dbReference type="HOGENOM" id="CLU_3207111_0_0_6"/>
<dbReference type="AlphaFoldDB" id="A0A077PWT6"/>
<protein>
    <submittedName>
        <fullName evidence="1">Uncharacterized protein</fullName>
    </submittedName>
</protein>
<organism evidence="1">
    <name type="scientific">Xenorhabdus bovienii str. kraussei Becker Underwood</name>
    <dbReference type="NCBI Taxonomy" id="1398204"/>
    <lineage>
        <taxon>Bacteria</taxon>
        <taxon>Pseudomonadati</taxon>
        <taxon>Pseudomonadota</taxon>
        <taxon>Gammaproteobacteria</taxon>
        <taxon>Enterobacterales</taxon>
        <taxon>Morganellaceae</taxon>
        <taxon>Xenorhabdus</taxon>
    </lineage>
</organism>
<sequence>MTVMGYQGLNTVNLAIRFDIRLGRIAKNGEYKNAQDIKAFNQHGN</sequence>
<dbReference type="EMBL" id="CBSZ010000187">
    <property type="protein sequence ID" value="CDH24354.1"/>
    <property type="molecule type" value="Genomic_DNA"/>
</dbReference>
<evidence type="ECO:0000313" key="1">
    <source>
        <dbReference type="EMBL" id="CDH24354.1"/>
    </source>
</evidence>